<organism evidence="3 4">
    <name type="scientific">Acetobacter tropicalis</name>
    <dbReference type="NCBI Taxonomy" id="104102"/>
    <lineage>
        <taxon>Bacteria</taxon>
        <taxon>Pseudomonadati</taxon>
        <taxon>Pseudomonadota</taxon>
        <taxon>Alphaproteobacteria</taxon>
        <taxon>Acetobacterales</taxon>
        <taxon>Acetobacteraceae</taxon>
        <taxon>Acetobacter</taxon>
    </lineage>
</organism>
<feature type="domain" description="Prephenate/arogenate dehydrogenase" evidence="2">
    <location>
        <begin position="13"/>
        <end position="257"/>
    </location>
</feature>
<accession>A0A094ZTE2</accession>
<dbReference type="RefSeq" id="WP_052051156.1">
    <property type="nucleotide sequence ID" value="NZ_JACAOJ010000008.1"/>
</dbReference>
<sequence length="257" mass="27971">MRHSLPLPHDEPPSVGLIGFGAFGQLVARHIAPYAPVFAHDSRNSLEDTAQALGVQLTDLRTVARCRIIILAVPVQAMADVLESIAPLLRSDALVIDVGSVKVKPVEIMVSLLPSTVSIIGTHPLFGPQSAGQTTAGLKIVLCPARGPYHTVAAFLRKTLRLNVIICTPEYHDQNMAVTQALTHWLAQGLKTLEPFSPHLTTRSFDLLRDAMKMVEKDAPQVFEAIECLNPYASSMRKQYLGLLSTLDKKLDTLTPA</sequence>
<dbReference type="Proteomes" id="UP000029448">
    <property type="component" value="Unassembled WGS sequence"/>
</dbReference>
<protein>
    <recommendedName>
        <fullName evidence="2">Prephenate/arogenate dehydrogenase domain-containing protein</fullName>
    </recommendedName>
</protein>
<dbReference type="SUPFAM" id="SSF48179">
    <property type="entry name" value="6-phosphogluconate dehydrogenase C-terminal domain-like"/>
    <property type="match status" value="1"/>
</dbReference>
<dbReference type="Gene3D" id="3.40.50.720">
    <property type="entry name" value="NAD(P)-binding Rossmann-like Domain"/>
    <property type="match status" value="1"/>
</dbReference>
<dbReference type="GeneID" id="89479277"/>
<reference evidence="3 4" key="1">
    <citation type="submission" date="2014-06" db="EMBL/GenBank/DDBJ databases">
        <title>Functional and comparative genomic analyses of the Drosophila gut microbiota identify candidate symbiosis factors.</title>
        <authorList>
            <person name="Newell P.D."/>
            <person name="Chaston J.M."/>
            <person name="Douglas A.E."/>
        </authorList>
    </citation>
    <scope>NUCLEOTIDE SEQUENCE [LARGE SCALE GENOMIC DNA]</scope>
    <source>
        <strain evidence="3 4">DmCS_006</strain>
    </source>
</reference>
<dbReference type="Pfam" id="PF02153">
    <property type="entry name" value="PDH_N"/>
    <property type="match status" value="1"/>
</dbReference>
<comment type="caution">
    <text evidence="3">The sequence shown here is derived from an EMBL/GenBank/DDBJ whole genome shotgun (WGS) entry which is preliminary data.</text>
</comment>
<dbReference type="InterPro" id="IPR036291">
    <property type="entry name" value="NAD(P)-bd_dom_sf"/>
</dbReference>
<evidence type="ECO:0000313" key="3">
    <source>
        <dbReference type="EMBL" id="KGB25386.1"/>
    </source>
</evidence>
<dbReference type="STRING" id="104102.AtDm6_0581"/>
<evidence type="ECO:0000313" key="4">
    <source>
        <dbReference type="Proteomes" id="UP000029448"/>
    </source>
</evidence>
<dbReference type="InterPro" id="IPR008927">
    <property type="entry name" value="6-PGluconate_DH-like_C_sf"/>
</dbReference>
<dbReference type="GO" id="GO:0070403">
    <property type="term" value="F:NAD+ binding"/>
    <property type="evidence" value="ECO:0007669"/>
    <property type="project" value="InterPro"/>
</dbReference>
<dbReference type="GO" id="GO:0006571">
    <property type="term" value="P:tyrosine biosynthetic process"/>
    <property type="evidence" value="ECO:0007669"/>
    <property type="project" value="InterPro"/>
</dbReference>
<dbReference type="GO" id="GO:0004665">
    <property type="term" value="F:prephenate dehydrogenase (NADP+) activity"/>
    <property type="evidence" value="ECO:0007669"/>
    <property type="project" value="InterPro"/>
</dbReference>
<dbReference type="InterPro" id="IPR046826">
    <property type="entry name" value="PDH_N"/>
</dbReference>
<evidence type="ECO:0000256" key="1">
    <source>
        <dbReference type="ARBA" id="ARBA00023002"/>
    </source>
</evidence>
<dbReference type="GO" id="GO:0008977">
    <property type="term" value="F:prephenate dehydrogenase (NAD+) activity"/>
    <property type="evidence" value="ECO:0007669"/>
    <property type="project" value="InterPro"/>
</dbReference>
<dbReference type="InterPro" id="IPR050812">
    <property type="entry name" value="Preph/Arog_dehydrog"/>
</dbReference>
<proteinExistence type="predicted"/>
<dbReference type="PROSITE" id="PS51176">
    <property type="entry name" value="PDH_ADH"/>
    <property type="match status" value="1"/>
</dbReference>
<keyword evidence="4" id="KW-1185">Reference proteome</keyword>
<gene>
    <name evidence="3" type="ORF">AtDm6_0581</name>
</gene>
<dbReference type="EMBL" id="JOKM01000018">
    <property type="protein sequence ID" value="KGB25386.1"/>
    <property type="molecule type" value="Genomic_DNA"/>
</dbReference>
<dbReference type="PANTHER" id="PTHR21363:SF0">
    <property type="entry name" value="PREPHENATE DEHYDROGENASE [NADP(+)]"/>
    <property type="match status" value="1"/>
</dbReference>
<evidence type="ECO:0000259" key="2">
    <source>
        <dbReference type="PROSITE" id="PS51176"/>
    </source>
</evidence>
<dbReference type="InterPro" id="IPR003099">
    <property type="entry name" value="Prephen_DH"/>
</dbReference>
<dbReference type="PANTHER" id="PTHR21363">
    <property type="entry name" value="PREPHENATE DEHYDROGENASE"/>
    <property type="match status" value="1"/>
</dbReference>
<keyword evidence="1 3" id="KW-0560">Oxidoreductase</keyword>
<dbReference type="AlphaFoldDB" id="A0A094ZTE2"/>
<dbReference type="SUPFAM" id="SSF51735">
    <property type="entry name" value="NAD(P)-binding Rossmann-fold domains"/>
    <property type="match status" value="1"/>
</dbReference>
<dbReference type="PATRIC" id="fig|104102.7.peg.579"/>
<name>A0A094ZTE2_9PROT</name>